<dbReference type="GO" id="GO:0006508">
    <property type="term" value="P:proteolysis"/>
    <property type="evidence" value="ECO:0007669"/>
    <property type="project" value="InterPro"/>
</dbReference>
<dbReference type="PANTHER" id="PTHR45726">
    <property type="entry name" value="LEUKOTRIENE A-4 HYDROLASE"/>
    <property type="match status" value="1"/>
</dbReference>
<dbReference type="AlphaFoldDB" id="X6MFR2"/>
<dbReference type="PRINTS" id="PR00756">
    <property type="entry name" value="ALADIPTASE"/>
</dbReference>
<dbReference type="EMBL" id="ASPP01021022">
    <property type="protein sequence ID" value="ETO12848.1"/>
    <property type="molecule type" value="Genomic_DNA"/>
</dbReference>
<feature type="domain" description="Aminopeptidase N-like N-terminal" evidence="1">
    <location>
        <begin position="12"/>
        <end position="131"/>
    </location>
</feature>
<reference evidence="2 3" key="1">
    <citation type="journal article" date="2013" name="Curr. Biol.">
        <title>The Genome of the Foraminiferan Reticulomyxa filosa.</title>
        <authorList>
            <person name="Glockner G."/>
            <person name="Hulsmann N."/>
            <person name="Schleicher M."/>
            <person name="Noegel A.A."/>
            <person name="Eichinger L."/>
            <person name="Gallinger C."/>
            <person name="Pawlowski J."/>
            <person name="Sierra R."/>
            <person name="Euteneuer U."/>
            <person name="Pillet L."/>
            <person name="Moustafa A."/>
            <person name="Platzer M."/>
            <person name="Groth M."/>
            <person name="Szafranski K."/>
            <person name="Schliwa M."/>
        </authorList>
    </citation>
    <scope>NUCLEOTIDE SEQUENCE [LARGE SCALE GENOMIC DNA]</scope>
</reference>
<dbReference type="SUPFAM" id="SSF55486">
    <property type="entry name" value="Metalloproteases ('zincins'), catalytic domain"/>
    <property type="match status" value="1"/>
</dbReference>
<accession>X6MFR2</accession>
<feature type="non-terminal residue" evidence="2">
    <location>
        <position position="1"/>
    </location>
</feature>
<proteinExistence type="predicted"/>
<protein>
    <recommendedName>
        <fullName evidence="1">Aminopeptidase N-like N-terminal domain-containing protein</fullName>
    </recommendedName>
</protein>
<comment type="caution">
    <text evidence="2">The sequence shown here is derived from an EMBL/GenBank/DDBJ whole genome shotgun (WGS) entry which is preliminary data.</text>
</comment>
<evidence type="ECO:0000313" key="2">
    <source>
        <dbReference type="EMBL" id="ETO12848.1"/>
    </source>
</evidence>
<dbReference type="OrthoDB" id="79562at2759"/>
<dbReference type="Gene3D" id="3.30.2010.30">
    <property type="match status" value="1"/>
</dbReference>
<evidence type="ECO:0000313" key="3">
    <source>
        <dbReference type="Proteomes" id="UP000023152"/>
    </source>
</evidence>
<gene>
    <name evidence="2" type="ORF">RFI_24529</name>
</gene>
<dbReference type="Proteomes" id="UP000023152">
    <property type="component" value="Unassembled WGS sequence"/>
</dbReference>
<dbReference type="InterPro" id="IPR001930">
    <property type="entry name" value="Peptidase_M1"/>
</dbReference>
<dbReference type="Pfam" id="PF17900">
    <property type="entry name" value="Peptidase_M1_N"/>
    <property type="match status" value="1"/>
</dbReference>
<dbReference type="InterPro" id="IPR034015">
    <property type="entry name" value="M1_LTA4H"/>
</dbReference>
<keyword evidence="3" id="KW-1185">Reference proteome</keyword>
<dbReference type="InterPro" id="IPR042097">
    <property type="entry name" value="Aminopeptidase_N-like_N_sf"/>
</dbReference>
<dbReference type="GO" id="GO:0005829">
    <property type="term" value="C:cytosol"/>
    <property type="evidence" value="ECO:0007669"/>
    <property type="project" value="TreeGrafter"/>
</dbReference>
<dbReference type="Gene3D" id="2.60.40.1730">
    <property type="entry name" value="tricorn interacting facor f3 domain"/>
    <property type="match status" value="1"/>
</dbReference>
<dbReference type="SUPFAM" id="SSF63737">
    <property type="entry name" value="Leukotriene A4 hydrolase N-terminal domain"/>
    <property type="match status" value="1"/>
</dbReference>
<name>X6MFR2_RETFI</name>
<evidence type="ECO:0000259" key="1">
    <source>
        <dbReference type="Pfam" id="PF17900"/>
    </source>
</evidence>
<dbReference type="InterPro" id="IPR045357">
    <property type="entry name" value="Aminopeptidase_N-like_N"/>
</dbReference>
<organism evidence="2 3">
    <name type="scientific">Reticulomyxa filosa</name>
    <dbReference type="NCBI Taxonomy" id="46433"/>
    <lineage>
        <taxon>Eukaryota</taxon>
        <taxon>Sar</taxon>
        <taxon>Rhizaria</taxon>
        <taxon>Retaria</taxon>
        <taxon>Foraminifera</taxon>
        <taxon>Monothalamids</taxon>
        <taxon>Reticulomyxidae</taxon>
        <taxon>Reticulomyxa</taxon>
    </lineage>
</organism>
<sequence length="197" mass="22259">FKVIKGKVSAFGEALHIALPQDWCKESKKALQVRIKYKTDPDATGIQWLEPVQTLGGKHPYLFTQFQPILSRSAFPCFDTPGVKYTYTAQVTCATELVALMSAISEGKKENTTTKQVTYSFRQPVPISSYLVALVVGDLQSRDISPRCKVWSEPAMVEKTVFEFANTERFLKLAEEICGKYEWTRYDLLCLPPSFPC</sequence>
<dbReference type="PANTHER" id="PTHR45726:SF3">
    <property type="entry name" value="LEUKOTRIENE A-4 HYDROLASE"/>
    <property type="match status" value="1"/>
</dbReference>